<dbReference type="CDD" id="cd06261">
    <property type="entry name" value="TM_PBP2"/>
    <property type="match status" value="1"/>
</dbReference>
<dbReference type="Proteomes" id="UP001186047">
    <property type="component" value="Unassembled WGS sequence"/>
</dbReference>
<evidence type="ECO:0000256" key="8">
    <source>
        <dbReference type="ARBA" id="ARBA00023136"/>
    </source>
</evidence>
<dbReference type="EMBL" id="JAWHVL010000040">
    <property type="protein sequence ID" value="MDV2633758.1"/>
    <property type="molecule type" value="Genomic_DNA"/>
</dbReference>
<proteinExistence type="inferred from homology"/>
<keyword evidence="6" id="KW-0653">Protein transport</keyword>
<reference evidence="11" key="1">
    <citation type="submission" date="2023-10" db="EMBL/GenBank/DDBJ databases">
        <title>Production of high quality cheese from raw caw milk (raw cheese).</title>
        <authorList>
            <person name="Samouris G."/>
        </authorList>
    </citation>
    <scope>NUCLEOTIDE SEQUENCE</scope>
    <source>
        <strain evidence="11">M17-3</strain>
    </source>
</reference>
<dbReference type="SUPFAM" id="SSF161098">
    <property type="entry name" value="MetI-like"/>
    <property type="match status" value="1"/>
</dbReference>
<keyword evidence="7 9" id="KW-1133">Transmembrane helix</keyword>
<gene>
    <name evidence="11" type="ORF">RZO31_12965</name>
</gene>
<feature type="transmembrane region" description="Helical" evidence="9">
    <location>
        <begin position="12"/>
        <end position="33"/>
    </location>
</feature>
<dbReference type="InterPro" id="IPR000515">
    <property type="entry name" value="MetI-like"/>
</dbReference>
<comment type="subcellular location">
    <subcellularLocation>
        <location evidence="1 9">Cell membrane</location>
        <topology evidence="1 9">Multi-pass membrane protein</topology>
    </subcellularLocation>
</comment>
<accession>A0AAE4SXK8</accession>
<dbReference type="InterPro" id="IPR050809">
    <property type="entry name" value="UgpAE/MalFG_permease"/>
</dbReference>
<evidence type="ECO:0000256" key="6">
    <source>
        <dbReference type="ARBA" id="ARBA00022927"/>
    </source>
</evidence>
<sequence length="291" mass="32535">MKKNKRKKISLTAYLMVLPMAVLFFLFHTTPFLQGIFYSFTNWQGFGEWSFVGIRNYAHLFTDPSIIDAYAFTFKFAIAATILVNVLSLLLALGLNAKIKFRSFLKATYFLPYMLSTLIIGFIFNFIFSNIIPSIGSHIGIKALSISILGTEHAWIGILIVTVWQSLAFNTLIYLSGLQTIDNGIYEAADIDGASGWMRFWKLTFPLLAPFFTINMVLSVKNFLMVFDQIMAMTGGGPGNATTSISVLIYSKGFNGGQFAIQSANSVLLFVIVVIISLFQLRVLEKRESNL</sequence>
<feature type="transmembrane region" description="Helical" evidence="9">
    <location>
        <begin position="259"/>
        <end position="281"/>
    </location>
</feature>
<dbReference type="PROSITE" id="PS50928">
    <property type="entry name" value="ABC_TM1"/>
    <property type="match status" value="1"/>
</dbReference>
<evidence type="ECO:0000256" key="5">
    <source>
        <dbReference type="ARBA" id="ARBA00022856"/>
    </source>
</evidence>
<dbReference type="PANTHER" id="PTHR43227:SF11">
    <property type="entry name" value="BLL4140 PROTEIN"/>
    <property type="match status" value="1"/>
</dbReference>
<evidence type="ECO:0000256" key="1">
    <source>
        <dbReference type="ARBA" id="ARBA00004651"/>
    </source>
</evidence>
<keyword evidence="3" id="KW-1003">Cell membrane</keyword>
<evidence type="ECO:0000256" key="2">
    <source>
        <dbReference type="ARBA" id="ARBA00022448"/>
    </source>
</evidence>
<comment type="similarity">
    <text evidence="9">Belongs to the binding-protein-dependent transport system permease family.</text>
</comment>
<evidence type="ECO:0000259" key="10">
    <source>
        <dbReference type="PROSITE" id="PS50928"/>
    </source>
</evidence>
<dbReference type="RefSeq" id="WP_017864263.1">
    <property type="nucleotide sequence ID" value="NZ_CP059049.1"/>
</dbReference>
<dbReference type="GO" id="GO:0015031">
    <property type="term" value="P:protein transport"/>
    <property type="evidence" value="ECO:0007669"/>
    <property type="project" value="UniProtKB-KW"/>
</dbReference>
<feature type="transmembrane region" description="Helical" evidence="9">
    <location>
        <begin position="69"/>
        <end position="95"/>
    </location>
</feature>
<name>A0AAE4SXK8_9LACT</name>
<evidence type="ECO:0000256" key="7">
    <source>
        <dbReference type="ARBA" id="ARBA00022989"/>
    </source>
</evidence>
<dbReference type="Gene3D" id="1.10.3720.10">
    <property type="entry name" value="MetI-like"/>
    <property type="match status" value="1"/>
</dbReference>
<feature type="transmembrane region" description="Helical" evidence="9">
    <location>
        <begin position="207"/>
        <end position="227"/>
    </location>
</feature>
<evidence type="ECO:0000313" key="11">
    <source>
        <dbReference type="EMBL" id="MDV2633758.1"/>
    </source>
</evidence>
<feature type="domain" description="ABC transmembrane type-1" evidence="10">
    <location>
        <begin position="70"/>
        <end position="280"/>
    </location>
</feature>
<comment type="caution">
    <text evidence="11">The sequence shown here is derived from an EMBL/GenBank/DDBJ whole genome shotgun (WGS) entry which is preliminary data.</text>
</comment>
<dbReference type="InterPro" id="IPR035906">
    <property type="entry name" value="MetI-like_sf"/>
</dbReference>
<organism evidence="11 12">
    <name type="scientific">Lactococcus lactis</name>
    <dbReference type="NCBI Taxonomy" id="1358"/>
    <lineage>
        <taxon>Bacteria</taxon>
        <taxon>Bacillati</taxon>
        <taxon>Bacillota</taxon>
        <taxon>Bacilli</taxon>
        <taxon>Lactobacillales</taxon>
        <taxon>Streptococcaceae</taxon>
        <taxon>Lactococcus</taxon>
    </lineage>
</organism>
<feature type="transmembrane region" description="Helical" evidence="9">
    <location>
        <begin position="107"/>
        <end position="128"/>
    </location>
</feature>
<keyword evidence="5" id="KW-0571">Peptide transport</keyword>
<dbReference type="GO" id="GO:0005886">
    <property type="term" value="C:plasma membrane"/>
    <property type="evidence" value="ECO:0007669"/>
    <property type="project" value="UniProtKB-SubCell"/>
</dbReference>
<feature type="transmembrane region" description="Helical" evidence="9">
    <location>
        <begin position="154"/>
        <end position="175"/>
    </location>
</feature>
<evidence type="ECO:0000256" key="4">
    <source>
        <dbReference type="ARBA" id="ARBA00022692"/>
    </source>
</evidence>
<evidence type="ECO:0000256" key="9">
    <source>
        <dbReference type="RuleBase" id="RU363032"/>
    </source>
</evidence>
<protein>
    <submittedName>
        <fullName evidence="11">Sugar ABC transporter permease</fullName>
    </submittedName>
</protein>
<evidence type="ECO:0000256" key="3">
    <source>
        <dbReference type="ARBA" id="ARBA00022475"/>
    </source>
</evidence>
<dbReference type="GO" id="GO:0015833">
    <property type="term" value="P:peptide transport"/>
    <property type="evidence" value="ECO:0007669"/>
    <property type="project" value="UniProtKB-KW"/>
</dbReference>
<keyword evidence="8 9" id="KW-0472">Membrane</keyword>
<keyword evidence="4 9" id="KW-0812">Transmembrane</keyword>
<dbReference type="Pfam" id="PF00528">
    <property type="entry name" value="BPD_transp_1"/>
    <property type="match status" value="1"/>
</dbReference>
<dbReference type="GO" id="GO:0055085">
    <property type="term" value="P:transmembrane transport"/>
    <property type="evidence" value="ECO:0007669"/>
    <property type="project" value="InterPro"/>
</dbReference>
<keyword evidence="2 9" id="KW-0813">Transport</keyword>
<evidence type="ECO:0000313" key="12">
    <source>
        <dbReference type="Proteomes" id="UP001186047"/>
    </source>
</evidence>
<dbReference type="PANTHER" id="PTHR43227">
    <property type="entry name" value="BLL4140 PROTEIN"/>
    <property type="match status" value="1"/>
</dbReference>
<dbReference type="AlphaFoldDB" id="A0AAE4SXK8"/>